<dbReference type="OrthoDB" id="75724at2759"/>
<sequence length="67" mass="7873">MLKKTLQWRKDFKIQSILEEDLGSDLATAAYMSGIDNQGHPICYNIFWVLDDEELYNKTFGTEEKRN</sequence>
<accession>A0A2G2VSC5</accession>
<evidence type="ECO:0000313" key="2">
    <source>
        <dbReference type="Proteomes" id="UP000224567"/>
    </source>
</evidence>
<comment type="caution">
    <text evidence="1">The sequence shown here is derived from an EMBL/GenBank/DDBJ whole genome shotgun (WGS) entry which is preliminary data.</text>
</comment>
<dbReference type="Proteomes" id="UP000224567">
    <property type="component" value="Unassembled WGS sequence"/>
</dbReference>
<keyword evidence="2" id="KW-1185">Reference proteome</keyword>
<reference evidence="2" key="2">
    <citation type="journal article" date="2017" name="J. Anim. Genet.">
        <title>Multiple reference genome sequences of hot pepper reveal the massive evolution of plant disease resistance genes by retroduplication.</title>
        <authorList>
            <person name="Kim S."/>
            <person name="Park J."/>
            <person name="Yeom S.-I."/>
            <person name="Kim Y.-M."/>
            <person name="Seo E."/>
            <person name="Kim K.-T."/>
            <person name="Kim M.-S."/>
            <person name="Lee J.M."/>
            <person name="Cheong K."/>
            <person name="Shin H.-S."/>
            <person name="Kim S.-B."/>
            <person name="Han K."/>
            <person name="Lee J."/>
            <person name="Park M."/>
            <person name="Lee H.-A."/>
            <person name="Lee H.-Y."/>
            <person name="Lee Y."/>
            <person name="Oh S."/>
            <person name="Lee J.H."/>
            <person name="Choi E."/>
            <person name="Choi E."/>
            <person name="Lee S.E."/>
            <person name="Jeon J."/>
            <person name="Kim H."/>
            <person name="Choi G."/>
            <person name="Song H."/>
            <person name="Lee J."/>
            <person name="Lee S.-C."/>
            <person name="Kwon J.-K."/>
            <person name="Lee H.-Y."/>
            <person name="Koo N."/>
            <person name="Hong Y."/>
            <person name="Kim R.W."/>
            <person name="Kang W.-H."/>
            <person name="Huh J.H."/>
            <person name="Kang B.-C."/>
            <person name="Yang T.-J."/>
            <person name="Lee Y.-H."/>
            <person name="Bennetzen J.L."/>
            <person name="Choi D."/>
        </authorList>
    </citation>
    <scope>NUCLEOTIDE SEQUENCE [LARGE SCALE GENOMIC DNA]</scope>
    <source>
        <strain evidence="2">cv. PBC81</strain>
    </source>
</reference>
<name>A0A2G2VSC5_CAPBA</name>
<proteinExistence type="predicted"/>
<dbReference type="InterPro" id="IPR036865">
    <property type="entry name" value="CRAL-TRIO_dom_sf"/>
</dbReference>
<dbReference type="STRING" id="33114.A0A2G2VSC5"/>
<dbReference type="EMBL" id="MLFT02000010">
    <property type="protein sequence ID" value="PHT35881.1"/>
    <property type="molecule type" value="Genomic_DNA"/>
</dbReference>
<dbReference type="AlphaFoldDB" id="A0A2G2VSC5"/>
<reference evidence="1 2" key="1">
    <citation type="journal article" date="2017" name="Genome Biol.">
        <title>New reference genome sequences of hot pepper reveal the massive evolution of plant disease-resistance genes by retroduplication.</title>
        <authorList>
            <person name="Kim S."/>
            <person name="Park J."/>
            <person name="Yeom S.I."/>
            <person name="Kim Y.M."/>
            <person name="Seo E."/>
            <person name="Kim K.T."/>
            <person name="Kim M.S."/>
            <person name="Lee J.M."/>
            <person name="Cheong K."/>
            <person name="Shin H.S."/>
            <person name="Kim S.B."/>
            <person name="Han K."/>
            <person name="Lee J."/>
            <person name="Park M."/>
            <person name="Lee H.A."/>
            <person name="Lee H.Y."/>
            <person name="Lee Y."/>
            <person name="Oh S."/>
            <person name="Lee J.H."/>
            <person name="Choi E."/>
            <person name="Choi E."/>
            <person name="Lee S.E."/>
            <person name="Jeon J."/>
            <person name="Kim H."/>
            <person name="Choi G."/>
            <person name="Song H."/>
            <person name="Lee J."/>
            <person name="Lee S.C."/>
            <person name="Kwon J.K."/>
            <person name="Lee H.Y."/>
            <person name="Koo N."/>
            <person name="Hong Y."/>
            <person name="Kim R.W."/>
            <person name="Kang W.H."/>
            <person name="Huh J.H."/>
            <person name="Kang B.C."/>
            <person name="Yang T.J."/>
            <person name="Lee Y.H."/>
            <person name="Bennetzen J.L."/>
            <person name="Choi D."/>
        </authorList>
    </citation>
    <scope>NUCLEOTIDE SEQUENCE [LARGE SCALE GENOMIC DNA]</scope>
    <source>
        <strain evidence="2">cv. PBC81</strain>
    </source>
</reference>
<gene>
    <name evidence="1" type="ORF">CQW23_23581</name>
</gene>
<organism evidence="1 2">
    <name type="scientific">Capsicum baccatum</name>
    <name type="common">Peruvian pepper</name>
    <dbReference type="NCBI Taxonomy" id="33114"/>
    <lineage>
        <taxon>Eukaryota</taxon>
        <taxon>Viridiplantae</taxon>
        <taxon>Streptophyta</taxon>
        <taxon>Embryophyta</taxon>
        <taxon>Tracheophyta</taxon>
        <taxon>Spermatophyta</taxon>
        <taxon>Magnoliopsida</taxon>
        <taxon>eudicotyledons</taxon>
        <taxon>Gunneridae</taxon>
        <taxon>Pentapetalae</taxon>
        <taxon>asterids</taxon>
        <taxon>lamiids</taxon>
        <taxon>Solanales</taxon>
        <taxon>Solanaceae</taxon>
        <taxon>Solanoideae</taxon>
        <taxon>Capsiceae</taxon>
        <taxon>Capsicum</taxon>
    </lineage>
</organism>
<dbReference type="Gene3D" id="3.40.525.10">
    <property type="entry name" value="CRAL-TRIO lipid binding domain"/>
    <property type="match status" value="1"/>
</dbReference>
<protein>
    <submittedName>
        <fullName evidence="1">Patellin-6</fullName>
    </submittedName>
</protein>
<dbReference type="PANTHER" id="PTHR45932">
    <property type="entry name" value="PATELLIN-1"/>
    <property type="match status" value="1"/>
</dbReference>
<evidence type="ECO:0000313" key="1">
    <source>
        <dbReference type="EMBL" id="PHT35881.1"/>
    </source>
</evidence>
<dbReference type="GO" id="GO:0008289">
    <property type="term" value="F:lipid binding"/>
    <property type="evidence" value="ECO:0007669"/>
    <property type="project" value="InterPro"/>
</dbReference>
<dbReference type="PANTHER" id="PTHR45932:SF2">
    <property type="entry name" value="PATELLIN-4"/>
    <property type="match status" value="1"/>
</dbReference>
<dbReference type="InterPro" id="IPR044834">
    <property type="entry name" value="PATL"/>
</dbReference>